<comment type="caution">
    <text evidence="8">The sequence shown here is derived from an EMBL/GenBank/DDBJ whole genome shotgun (WGS) entry which is preliminary data.</text>
</comment>
<dbReference type="AlphaFoldDB" id="U7D458"/>
<comment type="function">
    <text evidence="7">This is one of the proteins that bind and probably mediate the attachment of the 5S RNA into the large ribosomal subunit, where it forms part of the central protuberance.</text>
</comment>
<evidence type="ECO:0000256" key="1">
    <source>
        <dbReference type="ARBA" id="ARBA00007116"/>
    </source>
</evidence>
<dbReference type="InterPro" id="IPR004389">
    <property type="entry name" value="Ribosomal_uL18_bac-type"/>
</dbReference>
<evidence type="ECO:0000256" key="4">
    <source>
        <dbReference type="ARBA" id="ARBA00022980"/>
    </source>
</evidence>
<dbReference type="Pfam" id="PF00861">
    <property type="entry name" value="Ribosomal_L18p"/>
    <property type="match status" value="1"/>
</dbReference>
<dbReference type="GO" id="GO:0022625">
    <property type="term" value="C:cytosolic large ribosomal subunit"/>
    <property type="evidence" value="ECO:0007669"/>
    <property type="project" value="TreeGrafter"/>
</dbReference>
<keyword evidence="4 7" id="KW-0689">Ribosomal protein</keyword>
<evidence type="ECO:0000256" key="5">
    <source>
        <dbReference type="ARBA" id="ARBA00023274"/>
    </source>
</evidence>
<dbReference type="FunFam" id="3.30.420.100:FF:000001">
    <property type="entry name" value="50S ribosomal protein L18"/>
    <property type="match status" value="1"/>
</dbReference>
<proteinExistence type="inferred from homology"/>
<gene>
    <name evidence="7" type="primary">rplR</name>
    <name evidence="8" type="ORF">CALK_1793</name>
</gene>
<evidence type="ECO:0000256" key="6">
    <source>
        <dbReference type="ARBA" id="ARBA00035197"/>
    </source>
</evidence>
<evidence type="ECO:0000256" key="7">
    <source>
        <dbReference type="HAMAP-Rule" id="MF_01337"/>
    </source>
</evidence>
<dbReference type="GO" id="GO:0006412">
    <property type="term" value="P:translation"/>
    <property type="evidence" value="ECO:0007669"/>
    <property type="project" value="UniProtKB-UniRule"/>
</dbReference>
<dbReference type="PANTHER" id="PTHR12899:SF3">
    <property type="entry name" value="LARGE RIBOSOMAL SUBUNIT PROTEIN UL18M"/>
    <property type="match status" value="1"/>
</dbReference>
<keyword evidence="3 7" id="KW-0694">RNA-binding</keyword>
<dbReference type="CDD" id="cd00432">
    <property type="entry name" value="Ribosomal_L18_L5e"/>
    <property type="match status" value="1"/>
</dbReference>
<dbReference type="HAMAP" id="MF_01337_B">
    <property type="entry name" value="Ribosomal_uL18_B"/>
    <property type="match status" value="1"/>
</dbReference>
<organism evidence="8 9">
    <name type="scientific">Chitinivibrio alkaliphilus ACht1</name>
    <dbReference type="NCBI Taxonomy" id="1313304"/>
    <lineage>
        <taxon>Bacteria</taxon>
        <taxon>Pseudomonadati</taxon>
        <taxon>Fibrobacterota</taxon>
        <taxon>Chitinivibrionia</taxon>
        <taxon>Chitinivibrionales</taxon>
        <taxon>Chitinivibrionaceae</taxon>
        <taxon>Chitinivibrio</taxon>
    </lineage>
</organism>
<comment type="subunit">
    <text evidence="7">Part of the 50S ribosomal subunit; part of the 5S rRNA/L5/L18/L25 subcomplex. Contacts the 5S and 23S rRNAs.</text>
</comment>
<dbReference type="GO" id="GO:0008097">
    <property type="term" value="F:5S rRNA binding"/>
    <property type="evidence" value="ECO:0007669"/>
    <property type="project" value="TreeGrafter"/>
</dbReference>
<name>U7D458_9BACT</name>
<dbReference type="SUPFAM" id="SSF53137">
    <property type="entry name" value="Translational machinery components"/>
    <property type="match status" value="1"/>
</dbReference>
<dbReference type="PANTHER" id="PTHR12899">
    <property type="entry name" value="39S RIBOSOMAL PROTEIN L18, MITOCHONDRIAL"/>
    <property type="match status" value="1"/>
</dbReference>
<dbReference type="OrthoDB" id="9810939at2"/>
<comment type="similarity">
    <text evidence="1 7">Belongs to the universal ribosomal protein uL18 family.</text>
</comment>
<dbReference type="Gene3D" id="3.30.420.100">
    <property type="match status" value="1"/>
</dbReference>
<dbReference type="Proteomes" id="UP000017148">
    <property type="component" value="Unassembled WGS sequence"/>
</dbReference>
<dbReference type="InterPro" id="IPR057268">
    <property type="entry name" value="Ribosomal_L18"/>
</dbReference>
<dbReference type="PATRIC" id="fig|1313304.3.peg.1709"/>
<dbReference type="EMBL" id="ASJR01000015">
    <property type="protein sequence ID" value="ERP31304.1"/>
    <property type="molecule type" value="Genomic_DNA"/>
</dbReference>
<evidence type="ECO:0000256" key="3">
    <source>
        <dbReference type="ARBA" id="ARBA00022884"/>
    </source>
</evidence>
<dbReference type="GO" id="GO:0003735">
    <property type="term" value="F:structural constituent of ribosome"/>
    <property type="evidence" value="ECO:0007669"/>
    <property type="project" value="InterPro"/>
</dbReference>
<reference evidence="8 9" key="1">
    <citation type="journal article" date="2013" name="Environ. Microbiol.">
        <title>Genome analysis of Chitinivibrio alkaliphilus gen. nov., sp. nov., a novel extremely haloalkaliphilic anaerobic chitinolytic bacterium from the candidate phylum Termite Group 3.</title>
        <authorList>
            <person name="Sorokin D.Y."/>
            <person name="Gumerov V.M."/>
            <person name="Rakitin A.L."/>
            <person name="Beletsky A.V."/>
            <person name="Damste J.S."/>
            <person name="Muyzer G."/>
            <person name="Mardanov A.V."/>
            <person name="Ravin N.V."/>
        </authorList>
    </citation>
    <scope>NUCLEOTIDE SEQUENCE [LARGE SCALE GENOMIC DNA]</scope>
    <source>
        <strain evidence="8 9">ACht1</strain>
    </source>
</reference>
<protein>
    <recommendedName>
        <fullName evidence="6 7">Large ribosomal subunit protein uL18</fullName>
    </recommendedName>
</protein>
<dbReference type="STRING" id="1313304.CALK_1793"/>
<keyword evidence="2 7" id="KW-0699">rRNA-binding</keyword>
<dbReference type="eggNOG" id="COG0256">
    <property type="taxonomic scope" value="Bacteria"/>
</dbReference>
<accession>U7D458</accession>
<dbReference type="InterPro" id="IPR005484">
    <property type="entry name" value="Ribosomal_uL18_bac/plant/anim"/>
</dbReference>
<evidence type="ECO:0000313" key="8">
    <source>
        <dbReference type="EMBL" id="ERP31304.1"/>
    </source>
</evidence>
<dbReference type="NCBIfam" id="TIGR00060">
    <property type="entry name" value="L18_bact"/>
    <property type="match status" value="1"/>
</dbReference>
<keyword evidence="5 7" id="KW-0687">Ribonucleoprotein</keyword>
<dbReference type="RefSeq" id="WP_022637227.1">
    <property type="nucleotide sequence ID" value="NZ_ASJR01000015.1"/>
</dbReference>
<evidence type="ECO:0000256" key="2">
    <source>
        <dbReference type="ARBA" id="ARBA00022730"/>
    </source>
</evidence>
<sequence length="120" mass="13319">MAKLSKNAKRKKRAFRVRKKITGTAERPRLSIFRSNKNFSAQIIDDMKGETLCSASSLDAKISCDGKTKTEISQAVGALLAEKAKEKNITTVVFDKNGFPFTSNRVKMFADAARDQGLQF</sequence>
<keyword evidence="9" id="KW-1185">Reference proteome</keyword>
<evidence type="ECO:0000313" key="9">
    <source>
        <dbReference type="Proteomes" id="UP000017148"/>
    </source>
</evidence>